<dbReference type="Gene3D" id="1.20.1250.20">
    <property type="entry name" value="MFS general substrate transporter like domains"/>
    <property type="match status" value="1"/>
</dbReference>
<dbReference type="GO" id="GO:0005351">
    <property type="term" value="F:carbohydrate:proton symporter activity"/>
    <property type="evidence" value="ECO:0007669"/>
    <property type="project" value="TreeGrafter"/>
</dbReference>
<feature type="transmembrane region" description="Helical" evidence="7">
    <location>
        <begin position="185"/>
        <end position="205"/>
    </location>
</feature>
<feature type="transmembrane region" description="Helical" evidence="7">
    <location>
        <begin position="54"/>
        <end position="74"/>
    </location>
</feature>
<dbReference type="InterPro" id="IPR036259">
    <property type="entry name" value="MFS_trans_sf"/>
</dbReference>
<keyword evidence="6 7" id="KW-0472">Membrane</keyword>
<feature type="transmembrane region" description="Helical" evidence="7">
    <location>
        <begin position="12"/>
        <end position="28"/>
    </location>
</feature>
<name>M2RRI9_COCSN</name>
<keyword evidence="4 7" id="KW-0812">Transmembrane</keyword>
<evidence type="ECO:0000256" key="1">
    <source>
        <dbReference type="ARBA" id="ARBA00004141"/>
    </source>
</evidence>
<feature type="transmembrane region" description="Helical" evidence="7">
    <location>
        <begin position="422"/>
        <end position="445"/>
    </location>
</feature>
<feature type="transmembrane region" description="Helical" evidence="7">
    <location>
        <begin position="114"/>
        <end position="137"/>
    </location>
</feature>
<dbReference type="InterPro" id="IPR050360">
    <property type="entry name" value="MFS_Sugar_Transporters"/>
</dbReference>
<dbReference type="GO" id="GO:0016020">
    <property type="term" value="C:membrane"/>
    <property type="evidence" value="ECO:0007669"/>
    <property type="project" value="UniProtKB-SubCell"/>
</dbReference>
<evidence type="ECO:0000259" key="8">
    <source>
        <dbReference type="PROSITE" id="PS50850"/>
    </source>
</evidence>
<keyword evidence="10" id="KW-1185">Reference proteome</keyword>
<dbReference type="Proteomes" id="UP000016934">
    <property type="component" value="Unassembled WGS sequence"/>
</dbReference>
<dbReference type="InterPro" id="IPR003663">
    <property type="entry name" value="Sugar/inositol_transpt"/>
</dbReference>
<evidence type="ECO:0000256" key="7">
    <source>
        <dbReference type="SAM" id="Phobius"/>
    </source>
</evidence>
<keyword evidence="5 7" id="KW-1133">Transmembrane helix</keyword>
<dbReference type="PRINTS" id="PR00171">
    <property type="entry name" value="SUGRTRNSPORT"/>
</dbReference>
<feature type="transmembrane region" description="Helical" evidence="7">
    <location>
        <begin position="158"/>
        <end position="179"/>
    </location>
</feature>
<dbReference type="AlphaFoldDB" id="M2RRI9"/>
<reference evidence="9 10" key="1">
    <citation type="journal article" date="2012" name="PLoS Pathog.">
        <title>Diverse lifestyles and strategies of plant pathogenesis encoded in the genomes of eighteen Dothideomycetes fungi.</title>
        <authorList>
            <person name="Ohm R.A."/>
            <person name="Feau N."/>
            <person name="Henrissat B."/>
            <person name="Schoch C.L."/>
            <person name="Horwitz B.A."/>
            <person name="Barry K.W."/>
            <person name="Condon B.J."/>
            <person name="Copeland A.C."/>
            <person name="Dhillon B."/>
            <person name="Glaser F."/>
            <person name="Hesse C.N."/>
            <person name="Kosti I."/>
            <person name="LaButti K."/>
            <person name="Lindquist E.A."/>
            <person name="Lucas S."/>
            <person name="Salamov A.A."/>
            <person name="Bradshaw R.E."/>
            <person name="Ciuffetti L."/>
            <person name="Hamelin R.C."/>
            <person name="Kema G.H.J."/>
            <person name="Lawrence C."/>
            <person name="Scott J.A."/>
            <person name="Spatafora J.W."/>
            <person name="Turgeon B.G."/>
            <person name="de Wit P.J.G.M."/>
            <person name="Zhong S."/>
            <person name="Goodwin S.B."/>
            <person name="Grigoriev I.V."/>
        </authorList>
    </citation>
    <scope>NUCLEOTIDE SEQUENCE [LARGE SCALE GENOMIC DNA]</scope>
    <source>
        <strain evidence="10">ND90Pr / ATCC 201652</strain>
    </source>
</reference>
<dbReference type="EMBL" id="KB445637">
    <property type="protein sequence ID" value="EMD69184.1"/>
    <property type="molecule type" value="Genomic_DNA"/>
</dbReference>
<comment type="similarity">
    <text evidence="2">Belongs to the major facilitator superfamily. Sugar transporter (TC 2.A.1.1) family.</text>
</comment>
<feature type="transmembrane region" description="Helical" evidence="7">
    <location>
        <begin position="451"/>
        <end position="471"/>
    </location>
</feature>
<proteinExistence type="inferred from homology"/>
<dbReference type="InterPro" id="IPR005828">
    <property type="entry name" value="MFS_sugar_transport-like"/>
</dbReference>
<evidence type="ECO:0000256" key="4">
    <source>
        <dbReference type="ARBA" id="ARBA00022692"/>
    </source>
</evidence>
<feature type="transmembrane region" description="Helical" evidence="7">
    <location>
        <begin position="348"/>
        <end position="369"/>
    </location>
</feature>
<reference evidence="10" key="2">
    <citation type="journal article" date="2013" name="PLoS Genet.">
        <title>Comparative genome structure, secondary metabolite, and effector coding capacity across Cochliobolus pathogens.</title>
        <authorList>
            <person name="Condon B.J."/>
            <person name="Leng Y."/>
            <person name="Wu D."/>
            <person name="Bushley K.E."/>
            <person name="Ohm R.A."/>
            <person name="Otillar R."/>
            <person name="Martin J."/>
            <person name="Schackwitz W."/>
            <person name="Grimwood J."/>
            <person name="MohdZainudin N."/>
            <person name="Xue C."/>
            <person name="Wang R."/>
            <person name="Manning V.A."/>
            <person name="Dhillon B."/>
            <person name="Tu Z.J."/>
            <person name="Steffenson B.J."/>
            <person name="Salamov A."/>
            <person name="Sun H."/>
            <person name="Lowry S."/>
            <person name="LaButti K."/>
            <person name="Han J."/>
            <person name="Copeland A."/>
            <person name="Lindquist E."/>
            <person name="Barry K."/>
            <person name="Schmutz J."/>
            <person name="Baker S.E."/>
            <person name="Ciuffetti L.M."/>
            <person name="Grigoriev I.V."/>
            <person name="Zhong S."/>
            <person name="Turgeon B.G."/>
        </authorList>
    </citation>
    <scope>NUCLEOTIDE SEQUENCE [LARGE SCALE GENOMIC DNA]</scope>
    <source>
        <strain evidence="10">ND90Pr / ATCC 201652</strain>
    </source>
</reference>
<dbReference type="KEGG" id="bsc:COCSADRAFT_186156"/>
<dbReference type="HOGENOM" id="CLU_001265_30_3_1"/>
<dbReference type="eggNOG" id="KOG0254">
    <property type="taxonomic scope" value="Eukaryota"/>
</dbReference>
<dbReference type="PANTHER" id="PTHR48022:SF68">
    <property type="entry name" value="MAJOR FACILITATOR SUPERFAMILY (MFS) PROFILE DOMAIN-CONTAINING PROTEIN-RELATED"/>
    <property type="match status" value="1"/>
</dbReference>
<dbReference type="PROSITE" id="PS00217">
    <property type="entry name" value="SUGAR_TRANSPORT_2"/>
    <property type="match status" value="1"/>
</dbReference>
<evidence type="ECO:0000256" key="6">
    <source>
        <dbReference type="ARBA" id="ARBA00023136"/>
    </source>
</evidence>
<dbReference type="SUPFAM" id="SSF103473">
    <property type="entry name" value="MFS general substrate transporter"/>
    <property type="match status" value="1"/>
</dbReference>
<dbReference type="InterPro" id="IPR020846">
    <property type="entry name" value="MFS_dom"/>
</dbReference>
<dbReference type="RefSeq" id="XP_007694585.1">
    <property type="nucleotide sequence ID" value="XM_007696395.1"/>
</dbReference>
<dbReference type="Pfam" id="PF00083">
    <property type="entry name" value="Sugar_tr"/>
    <property type="match status" value="1"/>
</dbReference>
<dbReference type="PANTHER" id="PTHR48022">
    <property type="entry name" value="PLASTIDIC GLUCOSE TRANSPORTER 4"/>
    <property type="match status" value="1"/>
</dbReference>
<feature type="transmembrane region" description="Helical" evidence="7">
    <location>
        <begin position="381"/>
        <end position="410"/>
    </location>
</feature>
<dbReference type="PROSITE" id="PS50850">
    <property type="entry name" value="MFS"/>
    <property type="match status" value="1"/>
</dbReference>
<dbReference type="InterPro" id="IPR005829">
    <property type="entry name" value="Sugar_transporter_CS"/>
</dbReference>
<accession>M2RRI9</accession>
<feature type="transmembrane region" description="Helical" evidence="7">
    <location>
        <begin position="86"/>
        <end position="108"/>
    </location>
</feature>
<evidence type="ECO:0000256" key="2">
    <source>
        <dbReference type="ARBA" id="ARBA00010992"/>
    </source>
</evidence>
<keyword evidence="3" id="KW-0813">Transport</keyword>
<comment type="subcellular location">
    <subcellularLocation>
        <location evidence="1">Membrane</location>
        <topology evidence="1">Multi-pass membrane protein</topology>
    </subcellularLocation>
</comment>
<gene>
    <name evidence="9" type="ORF">COCSADRAFT_186156</name>
</gene>
<protein>
    <recommendedName>
        <fullName evidence="8">Major facilitator superfamily (MFS) profile domain-containing protein</fullName>
    </recommendedName>
</protein>
<evidence type="ECO:0000313" key="10">
    <source>
        <dbReference type="Proteomes" id="UP000016934"/>
    </source>
</evidence>
<evidence type="ECO:0000313" key="9">
    <source>
        <dbReference type="EMBL" id="EMD69184.1"/>
    </source>
</evidence>
<feature type="domain" description="Major facilitator superfamily (MFS) profile" evidence="8">
    <location>
        <begin position="15"/>
        <end position="475"/>
    </location>
</feature>
<dbReference type="GeneID" id="19133549"/>
<organism evidence="9 10">
    <name type="scientific">Cochliobolus sativus (strain ND90Pr / ATCC 201652)</name>
    <name type="common">Common root rot and spot blotch fungus</name>
    <name type="synonym">Bipolaris sorokiniana</name>
    <dbReference type="NCBI Taxonomy" id="665912"/>
    <lineage>
        <taxon>Eukaryota</taxon>
        <taxon>Fungi</taxon>
        <taxon>Dikarya</taxon>
        <taxon>Ascomycota</taxon>
        <taxon>Pezizomycotina</taxon>
        <taxon>Dothideomycetes</taxon>
        <taxon>Pleosporomycetidae</taxon>
        <taxon>Pleosporales</taxon>
        <taxon>Pleosporineae</taxon>
        <taxon>Pleosporaceae</taxon>
        <taxon>Bipolaris</taxon>
    </lineage>
</organism>
<dbReference type="OrthoDB" id="2544694at2759"/>
<evidence type="ECO:0000256" key="3">
    <source>
        <dbReference type="ARBA" id="ARBA00022448"/>
    </source>
</evidence>
<dbReference type="OMA" id="FAGWWTW"/>
<evidence type="ECO:0000256" key="5">
    <source>
        <dbReference type="ARBA" id="ARBA00022989"/>
    </source>
</evidence>
<sequence length="540" mass="59672">MSFIAYAIKDKKTNVIIFSATAIALYGYDQGMMSLINTNYNYLDTMGLYEESPMVGVIVAVYYLGCAVGAVLFSKLADEFGRKRSIFFSLATASLGNLLMFTSGMGILGKSSQVALGIMLTGRVIMGLGVGGIDAVIPTYSSELSSDDSRGKALAQEFQSNIFGLVMAFGINLLVTILLGKQNQWAWRIPIIVMQVYPVLLIAFVERLPESPRWLIFHDHKEQAEEAMEDIYGEQGKDKLEVLLEQHKKEKDEKAGYMDMLTPGHPQFHPTMITVMSQVNQALTGYGAVSVYGPQIFEVCNSESYNLYTLLGFSVRNSEYLTLGNYTSYFFLMTLAWLLIDAIGRRKILLHGSIILATSFALLALFGGLVANSDSLHIPVYVPGIIGTVVLFVATGAFGIGWLSTVWLFPTEVYPTTARAQGTAISVIIWGLANFAITFLTPVLFNNLDYYIFLVFAGTNAFAGMWTYVYLPETGGRTFDENMEFFKEAAEQGTWRVSKVGKGEWKKMVYPDPEGEGNVDAERVPLLHRIEDQVPSMGSS</sequence>